<gene>
    <name evidence="23" type="ORF">CAOG_003792</name>
</gene>
<evidence type="ECO:0000256" key="12">
    <source>
        <dbReference type="ARBA" id="ARBA00037982"/>
    </source>
</evidence>
<comment type="subunit">
    <text evidence="16">Synthesized in an inactive form that binds to the N-terminal domain of CDC37. Has to be associated with a multiprotein complex containing Hsp90, CDC37 and PPP5C for maturation and activation by autophosphorylation. The phosphatase PPP5C modulates this activation. Homodimer; homodimerizes in presence of heme, forming a disulfide-linked inactive homodimer. Interacts with DELE1; binds both to full-length DELE1 and processed form of DELE1 (S-DELE1) in response to stress, leading to activate its protein kinase activity and trigger the integrated stress response (ISR).</text>
</comment>
<dbReference type="InterPro" id="IPR017441">
    <property type="entry name" value="Protein_kinase_ATP_BS"/>
</dbReference>
<dbReference type="SMART" id="SM00220">
    <property type="entry name" value="S_TKc"/>
    <property type="match status" value="1"/>
</dbReference>
<dbReference type="GO" id="GO:0004694">
    <property type="term" value="F:eukaryotic translation initiation factor 2alpha kinase activity"/>
    <property type="evidence" value="ECO:0007669"/>
    <property type="project" value="TreeGrafter"/>
</dbReference>
<keyword evidence="5" id="KW-0677">Repeat</keyword>
<feature type="coiled-coil region" evidence="20">
    <location>
        <begin position="1145"/>
        <end position="1172"/>
    </location>
</feature>
<comment type="catalytic activity">
    <reaction evidence="17">
        <text>L-threonyl-[protein] + ATP = O-phospho-L-threonyl-[protein] + ADP + H(+)</text>
        <dbReference type="Rhea" id="RHEA:46608"/>
        <dbReference type="Rhea" id="RHEA-COMP:11060"/>
        <dbReference type="Rhea" id="RHEA-COMP:11605"/>
        <dbReference type="ChEBI" id="CHEBI:15378"/>
        <dbReference type="ChEBI" id="CHEBI:30013"/>
        <dbReference type="ChEBI" id="CHEBI:30616"/>
        <dbReference type="ChEBI" id="CHEBI:61977"/>
        <dbReference type="ChEBI" id="CHEBI:456216"/>
        <dbReference type="EC" id="2.7.11.1"/>
    </reaction>
    <physiologicalReaction direction="left-to-right" evidence="17">
        <dbReference type="Rhea" id="RHEA:46609"/>
    </physiologicalReaction>
</comment>
<evidence type="ECO:0000256" key="13">
    <source>
        <dbReference type="ARBA" id="ARBA00040433"/>
    </source>
</evidence>
<evidence type="ECO:0000256" key="9">
    <source>
        <dbReference type="ARBA" id="ARBA00022843"/>
    </source>
</evidence>
<evidence type="ECO:0000256" key="3">
    <source>
        <dbReference type="ARBA" id="ARBA00022553"/>
    </source>
</evidence>
<evidence type="ECO:0000256" key="14">
    <source>
        <dbReference type="ARBA" id="ARBA00042456"/>
    </source>
</evidence>
<dbReference type="InterPro" id="IPR054521">
    <property type="entry name" value="HRI2_3H"/>
</dbReference>
<dbReference type="InterPro" id="IPR008271">
    <property type="entry name" value="Ser/Thr_kinase_AS"/>
</dbReference>
<feature type="domain" description="Protein kinase" evidence="22">
    <location>
        <begin position="415"/>
        <end position="1100"/>
    </location>
</feature>
<keyword evidence="6 19" id="KW-0547">Nucleotide-binding</keyword>
<feature type="compositionally biased region" description="Polar residues" evidence="21">
    <location>
        <begin position="658"/>
        <end position="668"/>
    </location>
</feature>
<feature type="compositionally biased region" description="Polar residues" evidence="21">
    <location>
        <begin position="905"/>
        <end position="931"/>
    </location>
</feature>
<feature type="binding site" evidence="19">
    <location>
        <position position="445"/>
    </location>
    <ligand>
        <name>ATP</name>
        <dbReference type="ChEBI" id="CHEBI:30616"/>
    </ligand>
</feature>
<dbReference type="SUPFAM" id="SSF56112">
    <property type="entry name" value="Protein kinase-like (PK-like)"/>
    <property type="match status" value="1"/>
</dbReference>
<dbReference type="GO" id="GO:0005524">
    <property type="term" value="F:ATP binding"/>
    <property type="evidence" value="ECO:0007669"/>
    <property type="project" value="UniProtKB-UniRule"/>
</dbReference>
<evidence type="ECO:0000256" key="1">
    <source>
        <dbReference type="ARBA" id="ARBA00012513"/>
    </source>
</evidence>
<feature type="compositionally biased region" description="Basic residues" evidence="21">
    <location>
        <begin position="733"/>
        <end position="748"/>
    </location>
</feature>
<keyword evidence="20" id="KW-0175">Coiled coil</keyword>
<evidence type="ECO:0000256" key="6">
    <source>
        <dbReference type="ARBA" id="ARBA00022741"/>
    </source>
</evidence>
<dbReference type="InParanoid" id="A0A0D2WNT5"/>
<feature type="compositionally biased region" description="Polar residues" evidence="21">
    <location>
        <begin position="520"/>
        <end position="536"/>
    </location>
</feature>
<reference evidence="24" key="1">
    <citation type="submission" date="2011-02" db="EMBL/GenBank/DDBJ databases">
        <title>The Genome Sequence of Capsaspora owczarzaki ATCC 30864.</title>
        <authorList>
            <person name="Russ C."/>
            <person name="Cuomo C."/>
            <person name="Burger G."/>
            <person name="Gray M.W."/>
            <person name="Holland P.W.H."/>
            <person name="King N."/>
            <person name="Lang F.B.F."/>
            <person name="Roger A.J."/>
            <person name="Ruiz-Trillo I."/>
            <person name="Young S.K."/>
            <person name="Zeng Q."/>
            <person name="Gargeya S."/>
            <person name="Alvarado L."/>
            <person name="Berlin A."/>
            <person name="Chapman S.B."/>
            <person name="Chen Z."/>
            <person name="Freedman E."/>
            <person name="Gellesch M."/>
            <person name="Goldberg J."/>
            <person name="Griggs A."/>
            <person name="Gujja S."/>
            <person name="Heilman E."/>
            <person name="Heiman D."/>
            <person name="Howarth C."/>
            <person name="Mehta T."/>
            <person name="Neiman D."/>
            <person name="Pearson M."/>
            <person name="Roberts A."/>
            <person name="Saif S."/>
            <person name="Shea T."/>
            <person name="Shenoy N."/>
            <person name="Sisk P."/>
            <person name="Stolte C."/>
            <person name="Sykes S."/>
            <person name="White J."/>
            <person name="Yandava C."/>
            <person name="Haas B."/>
            <person name="Nusbaum C."/>
            <person name="Birren B."/>
        </authorList>
    </citation>
    <scope>NUCLEOTIDE SEQUENCE</scope>
    <source>
        <strain evidence="24">ATCC 30864</strain>
    </source>
</reference>
<evidence type="ECO:0000256" key="2">
    <source>
        <dbReference type="ARBA" id="ARBA00022527"/>
    </source>
</evidence>
<evidence type="ECO:0000256" key="7">
    <source>
        <dbReference type="ARBA" id="ARBA00022777"/>
    </source>
</evidence>
<feature type="region of interest" description="Disordered" evidence="21">
    <location>
        <begin position="905"/>
        <end position="936"/>
    </location>
</feature>
<proteinExistence type="inferred from homology"/>
<keyword evidence="10" id="KW-1015">Disulfide bond</keyword>
<evidence type="ECO:0000313" key="24">
    <source>
        <dbReference type="Proteomes" id="UP000008743"/>
    </source>
</evidence>
<dbReference type="GO" id="GO:0005737">
    <property type="term" value="C:cytoplasm"/>
    <property type="evidence" value="ECO:0007669"/>
    <property type="project" value="TreeGrafter"/>
</dbReference>
<comment type="similarity">
    <text evidence="12">Belongs to the protein kinase superfamily. Ser/Thr protein kinase family. GCN2 subfamily.</text>
</comment>
<dbReference type="InterPro" id="IPR050339">
    <property type="entry name" value="CC_SR_Kinase"/>
</dbReference>
<keyword evidence="9" id="KW-0832">Ubl conjugation</keyword>
<feature type="region of interest" description="Disordered" evidence="21">
    <location>
        <begin position="166"/>
        <end position="188"/>
    </location>
</feature>
<dbReference type="Pfam" id="PF22949">
    <property type="entry name" value="HRI2_3H"/>
    <property type="match status" value="1"/>
</dbReference>
<dbReference type="PROSITE" id="PS00108">
    <property type="entry name" value="PROTEIN_KINASE_ST"/>
    <property type="match status" value="1"/>
</dbReference>
<dbReference type="Gene3D" id="3.30.200.20">
    <property type="entry name" value="Phosphorylase Kinase, domain 1"/>
    <property type="match status" value="1"/>
</dbReference>
<dbReference type="PANTHER" id="PTHR11042:SF160">
    <property type="entry name" value="EUKARYOTIC TRANSLATION INITIATION FACTOR 2-ALPHA KINASE 1"/>
    <property type="match status" value="1"/>
</dbReference>
<dbReference type="PhylomeDB" id="A0A0D2WNT5"/>
<keyword evidence="3" id="KW-0597">Phosphoprotein</keyword>
<evidence type="ECO:0000256" key="11">
    <source>
        <dbReference type="ARBA" id="ARBA00023193"/>
    </source>
</evidence>
<sequence>MAMATTRSLPASANRSDAEEEEASSCQHTARRRAPSSSAASHATNHQERPDPGLCRPALPPDDLGYHKTAGSKSNSSWLSDGDQDDEDDDDDDDDDDESDDDEASVDSESDSSTNALRKRNRRQASTPMAIPGSVAASGATPRSGLTPEGLEMHRVAAASMAASFGSDSLSSPETIVSGTSPPRPVLSSSYDEEIPPFNAHHRSTGVVKNGTATAFAPPLASSPPVVVPPNPSATAPSSMDPVSYELRQQSNLLLASLLENFCEMLQKDPARNRQLFFVICKQLARIGLVDNLSFMDEMSAVRSTYKKAFRTLISQAIQAVDTEEELRRTRSLEYLAGGDASDLASNAGGDHSVGNPSGPQGALVVRNASSPGLFYSPALDETAKGPTGVFSSNLSDTGAVESSMFANSRYRDDFVEYNQLGRGGFGKVHKVLNKFDGRYYAVKKIHLKSTQIDVFRKVFREVKSLARLDHPNVVGYNSAWIEYSQAPSTLRQRLARSQKGQPPPLTVRKLLADTPDNRAPTTTNVGRSTAPSRLTSGLAAAAAAAANAAARDGNSGHPRPSTSALLASQPPHIAATLRSEGLLTDPALQSDIVSFFVGNSSSQPTSADSTASDDIVFASSNAQTPERRASFGTMSSPLAQSALKTRAETIMYSRTTVTEVHSSSIDSEVTEDDYDSFDGSESYDGDIDANMGPSTGDITSDETPTQDQDDQEDLDELHSHLDRLTKNSFPHPHPKHNPGHPPMRHAGPHSNKLGSAAVAAPTKGRDSEELPANPLLQMRLTLFIQMQLCEYTLRDWLKARNARFANMAQSNVSSPNVATQQPPAFPLSATSVSNTSPINPYSVIDPKQNMNFFRQTLLGVAYIHSQGIVHRDLKPSNLFLLDSASQVKIGDFGLAADIAFEDTATSTDEQSTDGTSPSSSLAVTPQPNATVPSPLSPPAAVAVAVDGAPSSGAAGSAAPLSAASALVAARNRRAGGQNGLNRASITSLDATAHSLLESETSGLTSGVGTVTYAAPEQLNGNNYDYQADIYSLGIIFFELFCPFATDMERAIALRDLRKGILPKRMLTDYPKEAAFVLWLTAENPANRPDAAQILEFGLLVADDASSDHHASVPPATDVASAAGAGPLSTAANRLIPVEEFVRAVSERDDEIAALRKQLAEQNELIQRLMSGKQPQ</sequence>
<evidence type="ECO:0000256" key="10">
    <source>
        <dbReference type="ARBA" id="ARBA00023157"/>
    </source>
</evidence>
<evidence type="ECO:0000256" key="20">
    <source>
        <dbReference type="SAM" id="Coils"/>
    </source>
</evidence>
<dbReference type="GO" id="GO:0005634">
    <property type="term" value="C:nucleus"/>
    <property type="evidence" value="ECO:0007669"/>
    <property type="project" value="TreeGrafter"/>
</dbReference>
<feature type="region of interest" description="Disordered" evidence="21">
    <location>
        <begin position="725"/>
        <end position="771"/>
    </location>
</feature>
<feature type="region of interest" description="Disordered" evidence="21">
    <location>
        <begin position="658"/>
        <end position="713"/>
    </location>
</feature>
<feature type="region of interest" description="Disordered" evidence="21">
    <location>
        <begin position="1"/>
        <end position="148"/>
    </location>
</feature>
<comment type="catalytic activity">
    <reaction evidence="18">
        <text>L-seryl-[protein] + ATP = O-phospho-L-seryl-[protein] + ADP + H(+)</text>
        <dbReference type="Rhea" id="RHEA:17989"/>
        <dbReference type="Rhea" id="RHEA-COMP:9863"/>
        <dbReference type="Rhea" id="RHEA-COMP:11604"/>
        <dbReference type="ChEBI" id="CHEBI:15378"/>
        <dbReference type="ChEBI" id="CHEBI:29999"/>
        <dbReference type="ChEBI" id="CHEBI:30616"/>
        <dbReference type="ChEBI" id="CHEBI:83421"/>
        <dbReference type="ChEBI" id="CHEBI:456216"/>
        <dbReference type="EC" id="2.7.11.1"/>
    </reaction>
    <physiologicalReaction direction="left-to-right" evidence="18">
        <dbReference type="Rhea" id="RHEA:17990"/>
    </physiologicalReaction>
</comment>
<dbReference type="InterPro" id="IPR000719">
    <property type="entry name" value="Prot_kinase_dom"/>
</dbReference>
<dbReference type="EC" id="2.7.11.1" evidence="1"/>
<dbReference type="FunCoup" id="A0A0D2WNT5">
    <property type="interactions" value="295"/>
</dbReference>
<dbReference type="PANTHER" id="PTHR11042">
    <property type="entry name" value="EUKARYOTIC TRANSLATION INITIATION FACTOR 2-ALPHA KINASE EIF2-ALPHA KINASE -RELATED"/>
    <property type="match status" value="1"/>
</dbReference>
<name>A0A0D2WNT5_CAPO3</name>
<dbReference type="Proteomes" id="UP000008743">
    <property type="component" value="Unassembled WGS sequence"/>
</dbReference>
<dbReference type="InterPro" id="IPR011009">
    <property type="entry name" value="Kinase-like_dom_sf"/>
</dbReference>
<protein>
    <recommendedName>
        <fullName evidence="13">Eukaryotic translation initiation factor 2-alpha kinase 1</fullName>
        <ecNumber evidence="1">2.7.11.1</ecNumber>
    </recommendedName>
    <alternativeName>
        <fullName evidence="15">Heme-regulated eukaryotic initiation factor eIF-2-alpha kinase</fullName>
    </alternativeName>
    <alternativeName>
        <fullName evidence="14">Hemin-sensitive initiation factor 2-alpha kinase</fullName>
    </alternativeName>
</protein>
<evidence type="ECO:0000313" key="23">
    <source>
        <dbReference type="EMBL" id="KJE92910.1"/>
    </source>
</evidence>
<organism evidence="23 24">
    <name type="scientific">Capsaspora owczarzaki (strain ATCC 30864)</name>
    <dbReference type="NCBI Taxonomy" id="595528"/>
    <lineage>
        <taxon>Eukaryota</taxon>
        <taxon>Filasterea</taxon>
        <taxon>Capsaspora</taxon>
    </lineage>
</organism>
<dbReference type="OrthoDB" id="1405469at2759"/>
<feature type="compositionally biased region" description="Acidic residues" evidence="21">
    <location>
        <begin position="82"/>
        <end position="110"/>
    </location>
</feature>
<keyword evidence="7 23" id="KW-0418">Kinase</keyword>
<keyword evidence="2" id="KW-0723">Serine/threonine-protein kinase</keyword>
<keyword evidence="24" id="KW-1185">Reference proteome</keyword>
<accession>A0A0D2WNT5</accession>
<dbReference type="AlphaFoldDB" id="A0A0D2WNT5"/>
<dbReference type="Pfam" id="PF00069">
    <property type="entry name" value="Pkinase"/>
    <property type="match status" value="3"/>
</dbReference>
<evidence type="ECO:0000256" key="21">
    <source>
        <dbReference type="SAM" id="MobiDB-lite"/>
    </source>
</evidence>
<feature type="compositionally biased region" description="Polar residues" evidence="21">
    <location>
        <begin position="1"/>
        <end position="15"/>
    </location>
</feature>
<evidence type="ECO:0000256" key="19">
    <source>
        <dbReference type="PROSITE-ProRule" id="PRU10141"/>
    </source>
</evidence>
<keyword evidence="8 19" id="KW-0067">ATP-binding</keyword>
<evidence type="ECO:0000256" key="18">
    <source>
        <dbReference type="ARBA" id="ARBA00048977"/>
    </source>
</evidence>
<evidence type="ECO:0000256" key="4">
    <source>
        <dbReference type="ARBA" id="ARBA00022679"/>
    </source>
</evidence>
<dbReference type="STRING" id="595528.A0A0D2WNT5"/>
<evidence type="ECO:0000256" key="16">
    <source>
        <dbReference type="ARBA" id="ARBA00046654"/>
    </source>
</evidence>
<dbReference type="GO" id="GO:0017148">
    <property type="term" value="P:negative regulation of translation"/>
    <property type="evidence" value="ECO:0007669"/>
    <property type="project" value="UniProtKB-KW"/>
</dbReference>
<dbReference type="Gene3D" id="1.10.510.10">
    <property type="entry name" value="Transferase(Phosphotransferase) domain 1"/>
    <property type="match status" value="1"/>
</dbReference>
<feature type="compositionally biased region" description="Acidic residues" evidence="21">
    <location>
        <begin position="669"/>
        <end position="688"/>
    </location>
</feature>
<feature type="region of interest" description="Disordered" evidence="21">
    <location>
        <begin position="496"/>
        <end position="537"/>
    </location>
</feature>
<keyword evidence="11" id="KW-0652">Protein synthesis inhibitor</keyword>
<dbReference type="PROSITE" id="PS00107">
    <property type="entry name" value="PROTEIN_KINASE_ATP"/>
    <property type="match status" value="1"/>
</dbReference>
<dbReference type="eggNOG" id="KOG1035">
    <property type="taxonomic scope" value="Eukaryota"/>
</dbReference>
<evidence type="ECO:0000256" key="15">
    <source>
        <dbReference type="ARBA" id="ARBA00042914"/>
    </source>
</evidence>
<evidence type="ECO:0000259" key="22">
    <source>
        <dbReference type="PROSITE" id="PS50011"/>
    </source>
</evidence>
<evidence type="ECO:0000256" key="17">
    <source>
        <dbReference type="ARBA" id="ARBA00048659"/>
    </source>
</evidence>
<dbReference type="PROSITE" id="PS50011">
    <property type="entry name" value="PROTEIN_KINASE_DOM"/>
    <property type="match status" value="1"/>
</dbReference>
<keyword evidence="4" id="KW-0808">Transferase</keyword>
<feature type="compositionally biased region" description="Polar residues" evidence="21">
    <location>
        <begin position="166"/>
        <end position="181"/>
    </location>
</feature>
<evidence type="ECO:0000256" key="8">
    <source>
        <dbReference type="ARBA" id="ARBA00022840"/>
    </source>
</evidence>
<evidence type="ECO:0000256" key="5">
    <source>
        <dbReference type="ARBA" id="ARBA00022737"/>
    </source>
</evidence>
<dbReference type="EMBL" id="KE346364">
    <property type="protein sequence ID" value="KJE92910.1"/>
    <property type="molecule type" value="Genomic_DNA"/>
</dbReference>